<reference evidence="1" key="1">
    <citation type="submission" date="2018-02" db="EMBL/GenBank/DDBJ databases">
        <title>Rhizophora mucronata_Transcriptome.</title>
        <authorList>
            <person name="Meera S.P."/>
            <person name="Sreeshan A."/>
            <person name="Augustine A."/>
        </authorList>
    </citation>
    <scope>NUCLEOTIDE SEQUENCE</scope>
    <source>
        <tissue evidence="1">Leaf</tissue>
    </source>
</reference>
<dbReference type="GO" id="GO:0016301">
    <property type="term" value="F:kinase activity"/>
    <property type="evidence" value="ECO:0007669"/>
    <property type="project" value="UniProtKB-KW"/>
</dbReference>
<sequence length="93" mass="10676">MGNKAPSIDIRLEFSIGFRSRHCPCGTITNPWFLWSIALGFSCSSLSSRFIISPFSINLLTWGIFWQTRRFTSIRFCCEELHIGKENVLTKEA</sequence>
<keyword evidence="1" id="KW-0808">Transferase</keyword>
<evidence type="ECO:0000313" key="1">
    <source>
        <dbReference type="EMBL" id="MBW99531.1"/>
    </source>
</evidence>
<organism evidence="1">
    <name type="scientific">Rhizophora mucronata</name>
    <name type="common">Asiatic mangrove</name>
    <dbReference type="NCBI Taxonomy" id="61149"/>
    <lineage>
        <taxon>Eukaryota</taxon>
        <taxon>Viridiplantae</taxon>
        <taxon>Streptophyta</taxon>
        <taxon>Embryophyta</taxon>
        <taxon>Tracheophyta</taxon>
        <taxon>Spermatophyta</taxon>
        <taxon>Magnoliopsida</taxon>
        <taxon>eudicotyledons</taxon>
        <taxon>Gunneridae</taxon>
        <taxon>Pentapetalae</taxon>
        <taxon>rosids</taxon>
        <taxon>fabids</taxon>
        <taxon>Malpighiales</taxon>
        <taxon>Rhizophoraceae</taxon>
        <taxon>Rhizophora</taxon>
    </lineage>
</organism>
<keyword evidence="1" id="KW-0418">Kinase</keyword>
<name>A0A2P2K1D2_RHIMU</name>
<protein>
    <submittedName>
        <fullName evidence="1">Putative serine/threonine-protein kinase</fullName>
    </submittedName>
</protein>
<proteinExistence type="predicted"/>
<dbReference type="AlphaFoldDB" id="A0A2P2K1D2"/>
<accession>A0A2P2K1D2</accession>
<dbReference type="EMBL" id="GGEC01019048">
    <property type="protein sequence ID" value="MBW99531.1"/>
    <property type="molecule type" value="Transcribed_RNA"/>
</dbReference>